<dbReference type="RefSeq" id="WP_114297059.1">
    <property type="nucleotide sequence ID" value="NZ_QPJT01000006.1"/>
</dbReference>
<organism evidence="3 4">
    <name type="scientific">Anaerobacterium chartisolvens</name>
    <dbReference type="NCBI Taxonomy" id="1297424"/>
    <lineage>
        <taxon>Bacteria</taxon>
        <taxon>Bacillati</taxon>
        <taxon>Bacillota</taxon>
        <taxon>Clostridia</taxon>
        <taxon>Eubacteriales</taxon>
        <taxon>Oscillospiraceae</taxon>
        <taxon>Anaerobacterium</taxon>
    </lineage>
</organism>
<dbReference type="Pfam" id="PF01451">
    <property type="entry name" value="LMWPc"/>
    <property type="match status" value="1"/>
</dbReference>
<dbReference type="EMBL" id="QPJT01000006">
    <property type="protein sequence ID" value="RCX17914.1"/>
    <property type="molecule type" value="Genomic_DNA"/>
</dbReference>
<feature type="domain" description="Phosphotyrosine protein phosphatase I" evidence="2">
    <location>
        <begin position="3"/>
        <end position="139"/>
    </location>
</feature>
<gene>
    <name evidence="3" type="ORF">DFR58_10682</name>
</gene>
<comment type="caution">
    <text evidence="3">The sequence shown here is derived from an EMBL/GenBank/DDBJ whole genome shotgun (WGS) entry which is preliminary data.</text>
</comment>
<proteinExistence type="predicted"/>
<name>A0A369BE17_9FIRM</name>
<evidence type="ECO:0000259" key="2">
    <source>
        <dbReference type="SMART" id="SM00226"/>
    </source>
</evidence>
<sequence length="144" mass="16590">MKIKVLFICVHNSARSQMAEELLKKLGGEKFEVESAGFNPTDINPLVLEVMKEEGIDLTEKKTQSVYSLVKAQNFYGYVITVCNRAKETECPTFPGIPKRIHWDLENPEEFTGTEEEKINKVKELKDKIKQLVLDFIKEYGNYN</sequence>
<dbReference type="AlphaFoldDB" id="A0A369BE17"/>
<dbReference type="InterPro" id="IPR023485">
    <property type="entry name" value="Ptyr_pPase"/>
</dbReference>
<dbReference type="GO" id="GO:0046685">
    <property type="term" value="P:response to arsenic-containing substance"/>
    <property type="evidence" value="ECO:0007669"/>
    <property type="project" value="UniProtKB-KW"/>
</dbReference>
<dbReference type="PANTHER" id="PTHR43428">
    <property type="entry name" value="ARSENATE REDUCTASE"/>
    <property type="match status" value="1"/>
</dbReference>
<reference evidence="3 4" key="1">
    <citation type="submission" date="2018-07" db="EMBL/GenBank/DDBJ databases">
        <title>Genomic Encyclopedia of Type Strains, Phase IV (KMG-IV): sequencing the most valuable type-strain genomes for metagenomic binning, comparative biology and taxonomic classification.</title>
        <authorList>
            <person name="Goeker M."/>
        </authorList>
    </citation>
    <scope>NUCLEOTIDE SEQUENCE [LARGE SCALE GENOMIC DNA]</scope>
    <source>
        <strain evidence="3 4">DSM 27016</strain>
    </source>
</reference>
<protein>
    <submittedName>
        <fullName evidence="3">Arsenate reductase</fullName>
    </submittedName>
</protein>
<evidence type="ECO:0000256" key="1">
    <source>
        <dbReference type="ARBA" id="ARBA00022849"/>
    </source>
</evidence>
<dbReference type="CDD" id="cd16345">
    <property type="entry name" value="LMWP_ArsC"/>
    <property type="match status" value="1"/>
</dbReference>
<dbReference type="InterPro" id="IPR036196">
    <property type="entry name" value="Ptyr_pPase_sf"/>
</dbReference>
<dbReference type="Gene3D" id="3.40.50.2300">
    <property type="match status" value="1"/>
</dbReference>
<dbReference type="PANTHER" id="PTHR43428:SF1">
    <property type="entry name" value="ARSENATE REDUCTASE"/>
    <property type="match status" value="1"/>
</dbReference>
<keyword evidence="4" id="KW-1185">Reference proteome</keyword>
<evidence type="ECO:0000313" key="3">
    <source>
        <dbReference type="EMBL" id="RCX17914.1"/>
    </source>
</evidence>
<dbReference type="SMART" id="SM00226">
    <property type="entry name" value="LMWPc"/>
    <property type="match status" value="1"/>
</dbReference>
<dbReference type="SUPFAM" id="SSF52788">
    <property type="entry name" value="Phosphotyrosine protein phosphatases I"/>
    <property type="match status" value="1"/>
</dbReference>
<accession>A0A369BE17</accession>
<keyword evidence="1" id="KW-0059">Arsenical resistance</keyword>
<dbReference type="Proteomes" id="UP000253034">
    <property type="component" value="Unassembled WGS sequence"/>
</dbReference>
<dbReference type="OrthoDB" id="9784339at2"/>
<evidence type="ECO:0000313" key="4">
    <source>
        <dbReference type="Proteomes" id="UP000253034"/>
    </source>
</evidence>